<organism evidence="2 3">
    <name type="scientific">Solanum commersonii</name>
    <name type="common">Commerson's wild potato</name>
    <name type="synonym">Commerson's nightshade</name>
    <dbReference type="NCBI Taxonomy" id="4109"/>
    <lineage>
        <taxon>Eukaryota</taxon>
        <taxon>Viridiplantae</taxon>
        <taxon>Streptophyta</taxon>
        <taxon>Embryophyta</taxon>
        <taxon>Tracheophyta</taxon>
        <taxon>Spermatophyta</taxon>
        <taxon>Magnoliopsida</taxon>
        <taxon>eudicotyledons</taxon>
        <taxon>Gunneridae</taxon>
        <taxon>Pentapetalae</taxon>
        <taxon>asterids</taxon>
        <taxon>lamiids</taxon>
        <taxon>Solanales</taxon>
        <taxon>Solanaceae</taxon>
        <taxon>Solanoideae</taxon>
        <taxon>Solaneae</taxon>
        <taxon>Solanum</taxon>
    </lineage>
</organism>
<feature type="compositionally biased region" description="Low complexity" evidence="1">
    <location>
        <begin position="151"/>
        <end position="164"/>
    </location>
</feature>
<evidence type="ECO:0000313" key="3">
    <source>
        <dbReference type="Proteomes" id="UP000824120"/>
    </source>
</evidence>
<dbReference type="EMBL" id="JACXVP010000010">
    <property type="protein sequence ID" value="KAG5582250.1"/>
    <property type="molecule type" value="Genomic_DNA"/>
</dbReference>
<keyword evidence="3" id="KW-1185">Reference proteome</keyword>
<gene>
    <name evidence="2" type="ORF">H5410_052877</name>
</gene>
<dbReference type="Proteomes" id="UP000824120">
    <property type="component" value="Chromosome 10"/>
</dbReference>
<sequence length="179" mass="20487">MRIVNQQNDLQNSETNSKIRSSKDQNMGAFGLDDSGASNSRQPKDNIEDLSMFSSDFDELGAAHFINQERAQETSSHIHTLILSKEIRNLKKEKSWRLIGRTKTKENKANKIPETCKCNTQIERIETPTQKRKAYRPVQHSMDRPKSPKETLQQQQTHHTSMTTNSALPTSNNFIDLSM</sequence>
<feature type="compositionally biased region" description="Polar residues" evidence="1">
    <location>
        <begin position="165"/>
        <end position="179"/>
    </location>
</feature>
<name>A0A9J5X2S1_SOLCO</name>
<proteinExistence type="predicted"/>
<accession>A0A9J5X2S1</accession>
<evidence type="ECO:0000256" key="1">
    <source>
        <dbReference type="SAM" id="MobiDB-lite"/>
    </source>
</evidence>
<dbReference type="AlphaFoldDB" id="A0A9J5X2S1"/>
<reference evidence="2 3" key="1">
    <citation type="submission" date="2020-09" db="EMBL/GenBank/DDBJ databases">
        <title>De no assembly of potato wild relative species, Solanum commersonii.</title>
        <authorList>
            <person name="Cho K."/>
        </authorList>
    </citation>
    <scope>NUCLEOTIDE SEQUENCE [LARGE SCALE GENOMIC DNA]</scope>
    <source>
        <strain evidence="2">LZ3.2</strain>
        <tissue evidence="2">Leaf</tissue>
    </source>
</reference>
<feature type="region of interest" description="Disordered" evidence="1">
    <location>
        <begin position="129"/>
        <end position="179"/>
    </location>
</feature>
<feature type="region of interest" description="Disordered" evidence="1">
    <location>
        <begin position="1"/>
        <end position="46"/>
    </location>
</feature>
<evidence type="ECO:0000313" key="2">
    <source>
        <dbReference type="EMBL" id="KAG5582250.1"/>
    </source>
</evidence>
<protein>
    <submittedName>
        <fullName evidence="2">Uncharacterized protein</fullName>
    </submittedName>
</protein>
<comment type="caution">
    <text evidence="2">The sequence shown here is derived from an EMBL/GenBank/DDBJ whole genome shotgun (WGS) entry which is preliminary data.</text>
</comment>
<feature type="compositionally biased region" description="Polar residues" evidence="1">
    <location>
        <begin position="1"/>
        <end position="19"/>
    </location>
</feature>